<feature type="domain" description="RCK C-terminal" evidence="4">
    <location>
        <begin position="570"/>
        <end position="652"/>
    </location>
</feature>
<comment type="caution">
    <text evidence="5">The sequence shown here is derived from an EMBL/GenBank/DDBJ whole genome shotgun (WGS) entry which is preliminary data.</text>
</comment>
<organism evidence="5 6">
    <name type="scientific">Kitasatospora phosalacinea</name>
    <dbReference type="NCBI Taxonomy" id="2065"/>
    <lineage>
        <taxon>Bacteria</taxon>
        <taxon>Bacillati</taxon>
        <taxon>Actinomycetota</taxon>
        <taxon>Actinomycetes</taxon>
        <taxon>Kitasatosporales</taxon>
        <taxon>Streptomycetaceae</taxon>
        <taxon>Kitasatospora</taxon>
    </lineage>
</organism>
<dbReference type="InterPro" id="IPR036721">
    <property type="entry name" value="RCK_C_sf"/>
</dbReference>
<dbReference type="RefSeq" id="WP_285732381.1">
    <property type="nucleotide sequence ID" value="NZ_BSSA01000001.1"/>
</dbReference>
<gene>
    <name evidence="5" type="ORF">Kpho02_02000</name>
</gene>
<dbReference type="EMBL" id="BSSA01000001">
    <property type="protein sequence ID" value="GLW67901.1"/>
    <property type="molecule type" value="Genomic_DNA"/>
</dbReference>
<evidence type="ECO:0000313" key="6">
    <source>
        <dbReference type="Proteomes" id="UP001165041"/>
    </source>
</evidence>
<dbReference type="GO" id="GO:0006813">
    <property type="term" value="P:potassium ion transport"/>
    <property type="evidence" value="ECO:0007669"/>
    <property type="project" value="InterPro"/>
</dbReference>
<dbReference type="GO" id="GO:0008324">
    <property type="term" value="F:monoatomic cation transmembrane transporter activity"/>
    <property type="evidence" value="ECO:0007669"/>
    <property type="project" value="InterPro"/>
</dbReference>
<dbReference type="InterPro" id="IPR050721">
    <property type="entry name" value="Trk_Ktr_HKT_K-transport"/>
</dbReference>
<dbReference type="SUPFAM" id="SSF116726">
    <property type="entry name" value="TrkA C-terminal domain-like"/>
    <property type="match status" value="1"/>
</dbReference>
<feature type="transmembrane region" description="Helical" evidence="2">
    <location>
        <begin position="394"/>
        <end position="416"/>
    </location>
</feature>
<keyword evidence="2" id="KW-1133">Transmembrane helix</keyword>
<feature type="domain" description="RCK N-terminal" evidence="3">
    <location>
        <begin position="74"/>
        <end position="196"/>
    </location>
</feature>
<evidence type="ECO:0000256" key="1">
    <source>
        <dbReference type="SAM" id="MobiDB-lite"/>
    </source>
</evidence>
<keyword evidence="2" id="KW-0812">Transmembrane</keyword>
<dbReference type="InterPro" id="IPR006037">
    <property type="entry name" value="RCK_C"/>
</dbReference>
<dbReference type="SUPFAM" id="SSF51735">
    <property type="entry name" value="NAD(P)-binding Rossmann-fold domains"/>
    <property type="match status" value="2"/>
</dbReference>
<evidence type="ECO:0000256" key="2">
    <source>
        <dbReference type="SAM" id="Phobius"/>
    </source>
</evidence>
<evidence type="ECO:0000259" key="3">
    <source>
        <dbReference type="PROSITE" id="PS51201"/>
    </source>
</evidence>
<name>A0A9W6Q337_9ACTN</name>
<evidence type="ECO:0000313" key="5">
    <source>
        <dbReference type="EMBL" id="GLW67901.1"/>
    </source>
</evidence>
<dbReference type="InterPro" id="IPR036291">
    <property type="entry name" value="NAD(P)-bd_dom_sf"/>
</dbReference>
<dbReference type="PROSITE" id="PS51201">
    <property type="entry name" value="RCK_N"/>
    <property type="match status" value="1"/>
</dbReference>
<feature type="transmembrane region" description="Helical" evidence="2">
    <location>
        <begin position="331"/>
        <end position="350"/>
    </location>
</feature>
<dbReference type="PROSITE" id="PS51202">
    <property type="entry name" value="RCK_C"/>
    <property type="match status" value="1"/>
</dbReference>
<feature type="region of interest" description="Disordered" evidence="1">
    <location>
        <begin position="1"/>
        <end position="20"/>
    </location>
</feature>
<dbReference type="Gene3D" id="3.40.50.720">
    <property type="entry name" value="NAD(P)-binding Rossmann-like Domain"/>
    <property type="match status" value="2"/>
</dbReference>
<dbReference type="InterPro" id="IPR003148">
    <property type="entry name" value="RCK_N"/>
</dbReference>
<sequence length="652" mass="67934">MTDQGRGSPAGGAGAVDGTVDGAAAADGAVDGAAAVDGAVAVGEAVAVPGPREAGAAEAPDAEGSGDGGEDGGGGHYIVCGGNSLAHRLIRELTEQYEVPVVAVVPDRSREHGPAIAAIPGVRAVLEHSTVTGEALAAADVEHARGIALMDGTDQENIHAALAAENRNPGVRIVLRIFNQRLGEHLEKLLPNCAALSASATAAPAFANGALGRPHTVEVGGRQLYVAHDGDIRPDQLCLVADRIDRQDLSRLRLLPETGGRAADFIRIAELMGGGEQLGSAGRPDPAVGREPGGLAALQTLDTEPPLRQPLRKRLKWWLLDGLKHFTNTRLRMILITAFAAIVLGGLVLARHTTHSGGFGWTLYFTLLDAAGAVQPDVPGQQVLGDSWARAAQVLITFCGITFVPVATAIVVEALASGRRGVPRPPGARTRDHVIVVGLGNVGTRVAALVRATGLPVVCLERDPQARGIAAARTLGIPVLIGEGPLEAQLKHARVKHARAVVAVTSDDAANLEAALEARAVRPEVRIVVRLFDDDFAHHVYATLGNVASRSLSYLAAPAFAAALMGREVLGTLSVFRHVLLIAELTVEEGAGLDGRNIGDLEGPGGVRVLAVRLNRRPQDHLWNFADRSRRLVPGDRIVVAATRAGLARVIQ</sequence>
<feature type="region of interest" description="Disordered" evidence="1">
    <location>
        <begin position="51"/>
        <end position="75"/>
    </location>
</feature>
<dbReference type="AlphaFoldDB" id="A0A9W6Q337"/>
<dbReference type="Proteomes" id="UP001165041">
    <property type="component" value="Unassembled WGS sequence"/>
</dbReference>
<proteinExistence type="predicted"/>
<dbReference type="Pfam" id="PF02254">
    <property type="entry name" value="TrkA_N"/>
    <property type="match status" value="2"/>
</dbReference>
<protein>
    <submittedName>
        <fullName evidence="5">Potassium transporter TrkA</fullName>
    </submittedName>
</protein>
<feature type="transmembrane region" description="Helical" evidence="2">
    <location>
        <begin position="357"/>
        <end position="374"/>
    </location>
</feature>
<dbReference type="PANTHER" id="PTHR43833:SF11">
    <property type="entry name" value="VOLTAGE-GATED POTASSIUM CHANNEL KCH"/>
    <property type="match status" value="1"/>
</dbReference>
<accession>A0A9W6Q337</accession>
<dbReference type="PANTHER" id="PTHR43833">
    <property type="entry name" value="POTASSIUM CHANNEL PROTEIN 2-RELATED-RELATED"/>
    <property type="match status" value="1"/>
</dbReference>
<dbReference type="Gene3D" id="3.30.70.1450">
    <property type="entry name" value="Regulator of K+ conductance, C-terminal domain"/>
    <property type="match status" value="1"/>
</dbReference>
<feature type="compositionally biased region" description="Gly residues" evidence="1">
    <location>
        <begin position="65"/>
        <end position="75"/>
    </location>
</feature>
<reference evidence="5" key="1">
    <citation type="submission" date="2023-02" db="EMBL/GenBank/DDBJ databases">
        <title>Kitasatospora phosalacinea NBRC 14627.</title>
        <authorList>
            <person name="Ichikawa N."/>
            <person name="Sato H."/>
            <person name="Tonouchi N."/>
        </authorList>
    </citation>
    <scope>NUCLEOTIDE SEQUENCE</scope>
    <source>
        <strain evidence="5">NBRC 14627</strain>
    </source>
</reference>
<evidence type="ECO:0000259" key="4">
    <source>
        <dbReference type="PROSITE" id="PS51202"/>
    </source>
</evidence>
<keyword evidence="2" id="KW-0472">Membrane</keyword>
<feature type="compositionally biased region" description="Low complexity" evidence="1">
    <location>
        <begin position="51"/>
        <end position="63"/>
    </location>
</feature>